<dbReference type="EMBL" id="NHRJ02000002">
    <property type="protein sequence ID" value="PZE22148.1"/>
    <property type="molecule type" value="Genomic_DNA"/>
</dbReference>
<dbReference type="OrthoDB" id="1930261at2"/>
<comment type="subcellular location">
    <subcellularLocation>
        <location evidence="2">Spore coat</location>
    </subcellularLocation>
</comment>
<keyword evidence="5" id="KW-1185">Reference proteome</keyword>
<organism evidence="4 5">
    <name type="scientific">Paenibacillus xerothermodurans</name>
    <dbReference type="NCBI Taxonomy" id="1977292"/>
    <lineage>
        <taxon>Bacteria</taxon>
        <taxon>Bacillati</taxon>
        <taxon>Bacillota</taxon>
        <taxon>Bacilli</taxon>
        <taxon>Bacillales</taxon>
        <taxon>Paenibacillaceae</taxon>
        <taxon>Paenibacillus</taxon>
    </lineage>
</organism>
<dbReference type="InterPro" id="IPR012851">
    <property type="entry name" value="Spore_coat_CotF-like"/>
</dbReference>
<dbReference type="Proteomes" id="UP000214746">
    <property type="component" value="Unassembled WGS sequence"/>
</dbReference>
<reference evidence="4" key="1">
    <citation type="submission" date="2018-06" db="EMBL/GenBank/DDBJ databases">
        <title>Paenibacillus xerothermodurans sp. nov. an extremely dry heat resistant spore forming bacterium isolated from the soil of Cape Canaveral, Florida.</title>
        <authorList>
            <person name="Seuylemezian A."/>
            <person name="Kaur N."/>
            <person name="Patil P."/>
            <person name="Patil P."/>
            <person name="Mayilraj S."/>
            <person name="Vaishampayan P."/>
        </authorList>
    </citation>
    <scope>NUCLEOTIDE SEQUENCE [LARGE SCALE GENOMIC DNA]</scope>
    <source>
        <strain evidence="4">ATCC 27380</strain>
    </source>
</reference>
<dbReference type="GO" id="GO:0030435">
    <property type="term" value="P:sporulation resulting in formation of a cellular spore"/>
    <property type="evidence" value="ECO:0007669"/>
    <property type="project" value="UniProtKB-KW"/>
</dbReference>
<accession>A0A2W1P4R7</accession>
<dbReference type="PANTHER" id="PTHR39183">
    <property type="entry name" value="SPORE COAT PROTEIN F-LIKE PROTEIN YHCQ"/>
    <property type="match status" value="1"/>
</dbReference>
<sequence length="97" mass="11187">MDVFIQNITGTEHLTDRVLATDLLFATKTGIINDARALSEAATPEVRQVLKNHLNESIHFHARVFTYMVNKGWYNPYNAEDQIKMDMKYSETALNRK</sequence>
<dbReference type="InterPro" id="IPR012347">
    <property type="entry name" value="Ferritin-like"/>
</dbReference>
<comment type="caution">
    <text evidence="4">The sequence shown here is derived from an EMBL/GenBank/DDBJ whole genome shotgun (WGS) entry which is preliminary data.</text>
</comment>
<evidence type="ECO:0000256" key="3">
    <source>
        <dbReference type="ARBA" id="ARBA00024344"/>
    </source>
</evidence>
<evidence type="ECO:0000256" key="1">
    <source>
        <dbReference type="ARBA" id="ARBA00022969"/>
    </source>
</evidence>
<keyword evidence="1" id="KW-0749">Sporulation</keyword>
<evidence type="ECO:0000313" key="4">
    <source>
        <dbReference type="EMBL" id="PZE22148.1"/>
    </source>
</evidence>
<evidence type="ECO:0000313" key="5">
    <source>
        <dbReference type="Proteomes" id="UP000214746"/>
    </source>
</evidence>
<dbReference type="PANTHER" id="PTHR39183:SF1">
    <property type="entry name" value="SPORE COAT PROTEIN F-LIKE PROTEIN YHCQ"/>
    <property type="match status" value="1"/>
</dbReference>
<evidence type="ECO:0000256" key="2">
    <source>
        <dbReference type="ARBA" id="ARBA00024325"/>
    </source>
</evidence>
<dbReference type="RefSeq" id="WP_089199292.1">
    <property type="nucleotide sequence ID" value="NZ_NHRJ02000002.1"/>
</dbReference>
<dbReference type="Gene3D" id="1.20.1260.10">
    <property type="match status" value="1"/>
</dbReference>
<comment type="similarity">
    <text evidence="3">Belongs to the CotF family.</text>
</comment>
<gene>
    <name evidence="4" type="ORF">CBW46_007160</name>
</gene>
<name>A0A2W1P4R7_PAEXE</name>
<protein>
    <submittedName>
        <fullName evidence="4">Spore coat protein</fullName>
    </submittedName>
</protein>
<dbReference type="Pfam" id="PF07875">
    <property type="entry name" value="Coat_F"/>
    <property type="match status" value="1"/>
</dbReference>
<proteinExistence type="inferred from homology"/>
<dbReference type="AlphaFoldDB" id="A0A2W1P4R7"/>